<dbReference type="AlphaFoldDB" id="A0AAN6PK97"/>
<keyword evidence="2" id="KW-1185">Reference proteome</keyword>
<accession>A0AAN6PK97</accession>
<gene>
    <name evidence="1" type="ORF">C8A01DRAFT_34363</name>
</gene>
<protein>
    <submittedName>
        <fullName evidence="1">Uncharacterized protein</fullName>
    </submittedName>
</protein>
<dbReference type="Proteomes" id="UP001303115">
    <property type="component" value="Unassembled WGS sequence"/>
</dbReference>
<dbReference type="EMBL" id="MU854354">
    <property type="protein sequence ID" value="KAK4041638.1"/>
    <property type="molecule type" value="Genomic_DNA"/>
</dbReference>
<name>A0AAN6PK97_9PEZI</name>
<evidence type="ECO:0000313" key="1">
    <source>
        <dbReference type="EMBL" id="KAK4041638.1"/>
    </source>
</evidence>
<evidence type="ECO:0000313" key="2">
    <source>
        <dbReference type="Proteomes" id="UP001303115"/>
    </source>
</evidence>
<organism evidence="1 2">
    <name type="scientific">Parachaetomium inaequale</name>
    <dbReference type="NCBI Taxonomy" id="2588326"/>
    <lineage>
        <taxon>Eukaryota</taxon>
        <taxon>Fungi</taxon>
        <taxon>Dikarya</taxon>
        <taxon>Ascomycota</taxon>
        <taxon>Pezizomycotina</taxon>
        <taxon>Sordariomycetes</taxon>
        <taxon>Sordariomycetidae</taxon>
        <taxon>Sordariales</taxon>
        <taxon>Chaetomiaceae</taxon>
        <taxon>Parachaetomium</taxon>
    </lineage>
</organism>
<reference evidence="2" key="1">
    <citation type="journal article" date="2023" name="Mol. Phylogenet. Evol.">
        <title>Genome-scale phylogeny and comparative genomics of the fungal order Sordariales.</title>
        <authorList>
            <person name="Hensen N."/>
            <person name="Bonometti L."/>
            <person name="Westerberg I."/>
            <person name="Brannstrom I.O."/>
            <person name="Guillou S."/>
            <person name="Cros-Aarteil S."/>
            <person name="Calhoun S."/>
            <person name="Haridas S."/>
            <person name="Kuo A."/>
            <person name="Mondo S."/>
            <person name="Pangilinan J."/>
            <person name="Riley R."/>
            <person name="LaButti K."/>
            <person name="Andreopoulos B."/>
            <person name="Lipzen A."/>
            <person name="Chen C."/>
            <person name="Yan M."/>
            <person name="Daum C."/>
            <person name="Ng V."/>
            <person name="Clum A."/>
            <person name="Steindorff A."/>
            <person name="Ohm R.A."/>
            <person name="Martin F."/>
            <person name="Silar P."/>
            <person name="Natvig D.O."/>
            <person name="Lalanne C."/>
            <person name="Gautier V."/>
            <person name="Ament-Velasquez S.L."/>
            <person name="Kruys A."/>
            <person name="Hutchinson M.I."/>
            <person name="Powell A.J."/>
            <person name="Barry K."/>
            <person name="Miller A.N."/>
            <person name="Grigoriev I.V."/>
            <person name="Debuchy R."/>
            <person name="Gladieux P."/>
            <person name="Hiltunen Thoren M."/>
            <person name="Johannesson H."/>
        </authorList>
    </citation>
    <scope>NUCLEOTIDE SEQUENCE [LARGE SCALE GENOMIC DNA]</scope>
    <source>
        <strain evidence="2">CBS 284.82</strain>
    </source>
</reference>
<comment type="caution">
    <text evidence="1">The sequence shown here is derived from an EMBL/GenBank/DDBJ whole genome shotgun (WGS) entry which is preliminary data.</text>
</comment>
<sequence>MSVNTDPSTGRISSVSARIDLVSEDLRYALRGGSPLKTTPVTPCTITITINKTPLNVTFPLPVLTNTLKTRIARTSSYIKLIATILPVPATHPSPTFTATLLFTPSQSPNNSNTPIPLCWTTPYTRLSQLPILSITTTTTTTTTTSPSSPLSTLLQVHLNQLPLRRRPPSERARLAIKKSLHNLFEQHAGIGSLRPAGTYGHRPGKSGECVFTLLDSSPDGDRGVDIIVFVSSMRLDLARRSVLLDCAVLALTPGIMVRLGEMRFWERVMSPSEGVVIFKVGGRR</sequence>
<proteinExistence type="predicted"/>